<proteinExistence type="inferred from homology"/>
<dbReference type="Pfam" id="PF08385">
    <property type="entry name" value="DHC_N1"/>
    <property type="match status" value="1"/>
</dbReference>
<dbReference type="Pfam" id="PF12775">
    <property type="entry name" value="AAA_7"/>
    <property type="match status" value="1"/>
</dbReference>
<dbReference type="InterPro" id="IPR026983">
    <property type="entry name" value="DHC"/>
</dbReference>
<evidence type="ECO:0000256" key="8">
    <source>
        <dbReference type="ARBA" id="ARBA00022741"/>
    </source>
</evidence>
<dbReference type="InterPro" id="IPR003593">
    <property type="entry name" value="AAA+_ATPase"/>
</dbReference>
<dbReference type="InterPro" id="IPR027417">
    <property type="entry name" value="P-loop_NTPase"/>
</dbReference>
<evidence type="ECO:0000256" key="6">
    <source>
        <dbReference type="ARBA" id="ARBA00022701"/>
    </source>
</evidence>
<evidence type="ECO:0000256" key="16">
    <source>
        <dbReference type="SAM" id="Coils"/>
    </source>
</evidence>
<dbReference type="InterPro" id="IPR042219">
    <property type="entry name" value="AAA_lid_11_sf"/>
</dbReference>
<dbReference type="Proteomes" id="UP000510647">
    <property type="component" value="Chromosome 1"/>
</dbReference>
<feature type="domain" description="AAA+ ATPase" evidence="17">
    <location>
        <begin position="1755"/>
        <end position="1895"/>
    </location>
</feature>
<dbReference type="Gene3D" id="1.20.58.1120">
    <property type="match status" value="1"/>
</dbReference>
<dbReference type="GO" id="GO:0000741">
    <property type="term" value="P:karyogamy"/>
    <property type="evidence" value="ECO:0007669"/>
    <property type="project" value="UniProtKB-KW"/>
</dbReference>
<dbReference type="FunFam" id="3.40.50.300:FF:002357">
    <property type="entry name" value="Glutathione S-transferase class-mu 26 kDa isozyme"/>
    <property type="match status" value="1"/>
</dbReference>
<dbReference type="GO" id="GO:0000235">
    <property type="term" value="C:astral microtubule"/>
    <property type="evidence" value="ECO:0007669"/>
    <property type="project" value="UniProtKB-ARBA"/>
</dbReference>
<dbReference type="CDD" id="cd00009">
    <property type="entry name" value="AAA"/>
    <property type="match status" value="1"/>
</dbReference>
<dbReference type="InterPro" id="IPR035699">
    <property type="entry name" value="AAA_6"/>
</dbReference>
<dbReference type="SUPFAM" id="SSF52540">
    <property type="entry name" value="P-loop containing nucleoside triphosphate hydrolases"/>
    <property type="match status" value="4"/>
</dbReference>
<dbReference type="InterPro" id="IPR042222">
    <property type="entry name" value="Dynein_2_N"/>
</dbReference>
<dbReference type="GO" id="GO:0030473">
    <property type="term" value="P:nuclear migration along microtubule"/>
    <property type="evidence" value="ECO:0007669"/>
    <property type="project" value="UniProtKB-ARBA"/>
</dbReference>
<evidence type="ECO:0000313" key="19">
    <source>
        <dbReference type="Proteomes" id="UP000510647"/>
    </source>
</evidence>
<feature type="coiled-coil region" evidence="16">
    <location>
        <begin position="2996"/>
        <end position="3051"/>
    </location>
</feature>
<protein>
    <recommendedName>
        <fullName evidence="3">Dynein heavy chain, cytoplasmic</fullName>
    </recommendedName>
    <alternativeName>
        <fullName evidence="14">Dynein heavy chain, cytosolic</fullName>
    </alternativeName>
</protein>
<dbReference type="InterPro" id="IPR041658">
    <property type="entry name" value="AAA_lid_11"/>
</dbReference>
<reference evidence="18 19" key="1">
    <citation type="submission" date="2020-06" db="EMBL/GenBank/DDBJ databases">
        <title>The yeast mating-type switching endonuclease HO is a domesticated member of an unorthodox homing genetic element family.</title>
        <authorList>
            <person name="Coughlan A.Y."/>
            <person name="Lombardi L."/>
            <person name="Braun-Galleani S."/>
            <person name="Martos A.R."/>
            <person name="Galeote V."/>
            <person name="Bigey F."/>
            <person name="Dequin S."/>
            <person name="Byrne K.P."/>
            <person name="Wolfe K.H."/>
        </authorList>
    </citation>
    <scope>NUCLEOTIDE SEQUENCE [LARGE SCALE GENOMIC DNA]</scope>
    <source>
        <strain evidence="18 19">CBS2947</strain>
    </source>
</reference>
<dbReference type="InterPro" id="IPR013594">
    <property type="entry name" value="Dynein_heavy_tail"/>
</dbReference>
<feature type="domain" description="AAA+ ATPase" evidence="17">
    <location>
        <begin position="2385"/>
        <end position="2535"/>
    </location>
</feature>
<dbReference type="InterPro" id="IPR004273">
    <property type="entry name" value="Dynein_heavy_D6_P-loop"/>
</dbReference>
<keyword evidence="9" id="KW-0067">ATP-binding</keyword>
<dbReference type="GO" id="GO:0000070">
    <property type="term" value="P:mitotic sister chromatid segregation"/>
    <property type="evidence" value="ECO:0007669"/>
    <property type="project" value="UniProtKB-ARBA"/>
</dbReference>
<gene>
    <name evidence="18" type="ORF">HG537_0A08200</name>
</gene>
<dbReference type="Pfam" id="PF12780">
    <property type="entry name" value="AAA_8"/>
    <property type="match status" value="1"/>
</dbReference>
<dbReference type="Pfam" id="PF12774">
    <property type="entry name" value="AAA_6"/>
    <property type="match status" value="1"/>
</dbReference>
<accession>A0A7H9HMQ8</accession>
<dbReference type="PANTHER" id="PTHR45703:SF36">
    <property type="entry name" value="DYNEIN HEAVY CHAIN, CYTOPLASMIC"/>
    <property type="match status" value="1"/>
</dbReference>
<dbReference type="Gene3D" id="1.10.287.2620">
    <property type="match status" value="1"/>
</dbReference>
<evidence type="ECO:0000256" key="11">
    <source>
        <dbReference type="ARBA" id="ARBA00023054"/>
    </source>
</evidence>
<keyword evidence="5" id="KW-0963">Cytoplasm</keyword>
<evidence type="ECO:0000256" key="14">
    <source>
        <dbReference type="ARBA" id="ARBA00033439"/>
    </source>
</evidence>
<dbReference type="Pfam" id="PF03028">
    <property type="entry name" value="Dynein_heavy"/>
    <property type="match status" value="1"/>
</dbReference>
<dbReference type="InterPro" id="IPR024743">
    <property type="entry name" value="Dynein_HC_stalk"/>
</dbReference>
<dbReference type="Gene3D" id="1.20.1280.160">
    <property type="match status" value="1"/>
</dbReference>
<name>A0A7H9HMQ8_9SACH</name>
<evidence type="ECO:0000256" key="7">
    <source>
        <dbReference type="ARBA" id="ARBA00022737"/>
    </source>
</evidence>
<dbReference type="Gene3D" id="6.10.140.1060">
    <property type="match status" value="1"/>
</dbReference>
<dbReference type="InterPro" id="IPR054354">
    <property type="entry name" value="DYNC2H1-like_lid"/>
</dbReference>
<dbReference type="GO" id="GO:0008569">
    <property type="term" value="F:minus-end-directed microtubule motor activity"/>
    <property type="evidence" value="ECO:0007669"/>
    <property type="project" value="InterPro"/>
</dbReference>
<evidence type="ECO:0000313" key="18">
    <source>
        <dbReference type="EMBL" id="QLQ78573.1"/>
    </source>
</evidence>
<evidence type="ECO:0000256" key="1">
    <source>
        <dbReference type="ARBA" id="ARBA00004245"/>
    </source>
</evidence>
<evidence type="ECO:0000256" key="3">
    <source>
        <dbReference type="ARBA" id="ARBA00022197"/>
    </source>
</evidence>
<evidence type="ECO:0000256" key="5">
    <source>
        <dbReference type="ARBA" id="ARBA00022490"/>
    </source>
</evidence>
<dbReference type="Gene3D" id="1.20.920.20">
    <property type="match status" value="1"/>
</dbReference>
<dbReference type="PANTHER" id="PTHR45703">
    <property type="entry name" value="DYNEIN HEAVY CHAIN"/>
    <property type="match status" value="1"/>
</dbReference>
<dbReference type="InterPro" id="IPR035706">
    <property type="entry name" value="AAA_9"/>
</dbReference>
<keyword evidence="8" id="KW-0547">Nucleotide-binding</keyword>
<sequence length="4059" mass="463694">MVTGDDMDGGDDGDDNLVDEFIRYCVVNVVRLGKIDDDIVERLIKEFSSRFVGKVRSFLFGEGNVLFVAVDKERLELFVSVDVESVGGGFPAVLFLKNKRFIESKLALKSQISFVILSDEIAIKSIAFLLNGGSSRADTVENYSESVNEPLDLVSEAHWKIKDMVNKGANEDNYGSFIEPELLQEASFLNALQAIANGWLRIIRKICQTENGVRHDSVFDEAEYWSTLKENLVSIEKQLQSQEVKITMCILISSRRWHSVLGFSSDSGLTGKLQSVREYDRFLSSIPLRTLKSINSMEDVRKEIDCIAAALKKFRFTQYPADRFALLLEQISHEVHDTILRVSPNLFTASDSSFSDHEEEIMKAVNQWNEVIEESKIHLREVVRKRGNLGNFATSLKPCTNNLRDAMKELATFRKRHCCFSKALRSIDYADCLKDLDFVYEPISVLQNKSLTEWKESRNSYNQRLGLIEEKLIKLWKEKLNQNSSSADIINQYTSFAPLMEFNPKLMLVMKNCQKELLNSAKQELTIFRAKINQADQFKQALMLKGVSTMSATLIERSQFNNRIMQLQKRCEMLLGADWEKLPEGKTLSPIFKDLIQKTDLKAIFNRWKENIVKADIEELQSPILKIVRNQDQKYELTVNFENIQNSIFDEVKTFAFLGFEVPSSIIRLADRYEQARFSAISMLEQVQTFLSIICELDSRPFTAILLESHLIHVWNLILYAAITPWSDFQGDREIGDSEPIVSNTSGQLEKGVNSLLANFHLLEISEAQLARSLRELSRSQGELTILLQIVSSIQLTVTQIESLQFQGIDKLVLSLNNSIEKILMDSSRHQLHDLTCDIPLIAVSFESQKLKFSPCISELKIQWICAVESIVTKSASIPRISLESSSVDRPKTFELSYLIRNDISRTLEHIEKKCLRALTQFERFRIVETLCDVQESDIEEYIRDDINICLDLLTTLIESHMGLEKLRSKNNGELILLFDTLDSHSSVIRELDYWRKILIRLSLKLYNKEAKMVAQDLRLDLKDLEKHFSSDLSLNTLFSLLEAAKKIKSSYAMRCQSLRSFSSCEGIFLKFQLELACDHIFVDQLESDAKVLEDRLQAVDGFIESNRKTIIRLLDSNERSLDEQSYSLLNHWHVAKQALGGMKSTDALDMIKRFRSMFENIAHEAERLYSCSKSLAHPLAQKDHLKNAFGELDQLEGGYHQLNDLQNSVSSLLQRAWNLSKIDDVLNELRRQEGEIKKMMANLTHQCAEAVNVTEMIKTLKTEMPLLRDMKNANLGPRHWKMIFNIACTPRLAESAIESQSFALQDIINIDLNKNGKIIREIISSAQREAGLQKSLNRIKEFWTNAQYETFLHESGMFLVSDWSHIQQTCSDDLEELAAMKNSTFYCYLEQDCLELESKLATLSAVIPNWADLQVNWLDLFGILGDDNKLQHLLPKESAKFRCLTADFHDLLSRTFRLPSALDVILIPESNAAFKRMLNSIKMIKSSLSKFLEQQREFFPRFYFLGNRDLLRLLGVGNDVNQVSCYLSKMFGNITNLKIDNHVIKGVYSAEGELLEIFNPIATDAVNGPHEWLNALDLEIKNTLVKNVEQCLSAIAQGENYLNYIDSHVFQVLLLTWQISWTAEVDKCIETGRLSHLQKSVEDTIYHLSCRPPYAENCHERQKIRSLIIELVHCVRVVTELLDAKTSTIASAIWHRAQKFYYVRGEASSIGKVFVKQCTSALTYSFNYIGVPERLIYTSTMEEAFSALMEALTGGFGGCLFGPAGTGKTETIKALSRNLGKMVLVFNCDDSFDFRAMSRLIMGIAQIGAWGCFDELNRLHESVLSSVTGHIKMIQDAISRKSPVIESMGRSINLNPDTGLFVTLNPGYEGRSHLPDNLKRQFREYSIIRAEIPFITQVMFRVLGFRDATTLAQRLVELFTFLGDACSRQKHYDFGLRSVKKVLLNCTEIMNHEKTEIEETCVLRKSLTQMVLPGFNVNDEDLYLRKITEIFPDHNSTASACSFTAQLPEACEKECVILSENFLKKCQQLYHMQTSQQALIIMGRAGVGKTAVWKTTLRAMRNMDGLDNIIYVIDTKTMGKEGLYGKLNRATLEWKDGIFTSILRTVNDNSNDALRSARVWVVLDSSLDPEYIETLNSALDDNKLLTLPTGERIPVSSNIRLILEVENLEHVTPATMTRCAILWISAPTYSASEQLDAMLAKEVKDMKVCHGVSTLLIERLQSTVARVLSGENISSLIVKAKSFKHILGFEHSKIIPTLISIFSNNIITNREGLETLAEEDQIKFFIYRLYQISLDVIAGDVSTPDQRVIMEKLRSAFNEHYSNLSEKAHLETAQFVGATLEYTSFNDLLQELKEERYTITKANTIVPTVETLRYEKCISDMLKVGRPIILCGPPGSGKTMLINNIVLREKNFQLVSMNLSKDTSVSHIFKALNRHMKYIDGPKGLTLRPKDSTKTVVLFCDELNLPKPDKYGEQSVILFLRQLIEKRGFWRDGVNRWVSVDRLHVIGACNPSTYFGRVLLSPRFLRHASVLFIDHPTPSALLRIYEPLICHSFASTPSINPRRICEASLSVYTKCQNAFTADSHPHYTFSPREMTRWVKGLHSAVTDTSATFPSLLRVWAYEAWRIFADRLISEQEKLKFEAILTETINEFFPGQTALLGDTSCLLFSSWISAKYEEVSRADVLAFLKGKINSFCEEKGYKLLILHDDMVYHIIRIDRVLKQVQGHAMLIGAGRTGKATMVEFVCWLNGIDFLRPSIHRNYGIAEFDNYLRNILLQCTVEEQRICLLIDESSIRETAFLERMNTLLANSDIPDLFQEEQYDILMASLKQKFGSLGYSSFSEEDLYDWFMQQIGKNLHVIFIMRDSVSEKASQIISSPALLNRCVINWVGIWPLSTLKQLSQDLFKSVIRLAASTSESDRAVQKIADMCQSSIPNILSLFHEEYCSKNYRCGSPSFLLDTIWLFKRLLEWKHGEMEKDNVFLVNGLGKIDEAVFSFENLTTTLKQNEAELENKESEARETLDKILREQSEAEQKQAEMRRIQLSLVKREEEAKLRRDLVQSNLRNFEPIMRAAQLGVQNIKKQHLTEVRSMANPPLTVKITLEAVCSLLGYQSSDWRSIQQFIRSDEFILKILHFGAEAKLTKEAKDFVRDKYLSSPELNFEKVHRASKACGPLFQWVSTQVRFGEVLEKIEPIKLEAKRLEDEAVSSKAKLLAAENIAKDLEESIKQAKNEYMYIFKDMEHLRSNMDALQAKLARSESLIKSLSKERARWEEKIENFRQKAANLIGNCLISSIICTYFGKLDEKQRSDAFKIIISLLQENRIEYDHNYDFISENMTIADQNIWLAQGLVDESLFLKNLIMILDSDVVPYIVDPNSEVSNILSKHYNTSLKIISFLEPDFKRKFINALKFSNMLLISDADHFDPVINNVIICLTQKSRLTRTAYVGDVEVSLPAEFCMFLHSTDGNKPIPSFLNSRVRVVNFSISRATIQMQTVRMALTYEAPEIDFERQESIELNCSYEMRLRSLENLILNKLNESKGSILENDDLIEALEKVKQESNEIMMKLDKTRDVIKRVNDFSAVYANFASHCTCIYFVLERFKQLHWFYEIPMWQFFSRLKDTFLSCQQLSHMDTDGRLKMLTSIAYQKFYSNFSACLSQRHKKALAFILCTMQCYCVDMAVLNEYFLTLLAILDGSKSDDSGDTLPADVADLKDFIEKGRYIAAINWAEKGFSDRISIEQLSSSNVRKTILIATDKGTDCSSEVIRLAQAHSQSLSIIALGSPESTAHAEQEILRCASKGGWILLQNIQMSMSWVQSFLVKKIEQQLENMNVWEKDFKIFMSCTFSGPALPPAILQQSYKIIIEGMPTVLEQVKTLWKTLTTYPSETSRPLIPYKFLLAWFHAIIDARSRLAPIGFAKRYDFNDCDLQSALHHIQHTVHDTNQHNIPLICEQLHFSLGKIIYAGKVDHDQDLKTIQEICCNLFQPAAIECLTNANNTHELLPGLTLPRQLTDENSLSIFLDQLSEPTNYYTLWLGLPQDAIQKFEFNTIHNALQDATKLLQ</sequence>
<feature type="coiled-coil region" evidence="16">
    <location>
        <begin position="3198"/>
        <end position="3288"/>
    </location>
</feature>
<dbReference type="Gene3D" id="3.20.180.20">
    <property type="entry name" value="Dynein heavy chain, N-terminal domain 2"/>
    <property type="match status" value="1"/>
</dbReference>
<dbReference type="Pfam" id="PF08393">
    <property type="entry name" value="DHC_N2"/>
    <property type="match status" value="1"/>
</dbReference>
<comment type="function">
    <text evidence="15">Cytoplasmic dynein acts as a motor for the intracellular retrograde motility of vesicles and organelles along microtubules. Dynein has ATPase activity; the force-producing power stroke is thought to occur on release of ADP. Required to maintain uniform nuclear distribution in hyphae. May play an important role in the proper orientation of the mitotic spindle into the budding daughter cell yeast. Probably required for normal progression of the cell cycle.</text>
</comment>
<dbReference type="GO" id="GO:0005524">
    <property type="term" value="F:ATP binding"/>
    <property type="evidence" value="ECO:0007669"/>
    <property type="project" value="UniProtKB-KW"/>
</dbReference>
<dbReference type="Pfam" id="PF22597">
    <property type="entry name" value="DYN_lid"/>
    <property type="match status" value="1"/>
</dbReference>
<dbReference type="OrthoDB" id="447173at2759"/>
<organism evidence="18 19">
    <name type="scientific">Torulaspora globosa</name>
    <dbReference type="NCBI Taxonomy" id="48254"/>
    <lineage>
        <taxon>Eukaryota</taxon>
        <taxon>Fungi</taxon>
        <taxon>Dikarya</taxon>
        <taxon>Ascomycota</taxon>
        <taxon>Saccharomycotina</taxon>
        <taxon>Saccharomycetes</taxon>
        <taxon>Saccharomycetales</taxon>
        <taxon>Saccharomycetaceae</taxon>
        <taxon>Torulaspora</taxon>
    </lineage>
</organism>
<dbReference type="GO" id="GO:0045505">
    <property type="term" value="F:dynein intermediate chain binding"/>
    <property type="evidence" value="ECO:0007669"/>
    <property type="project" value="InterPro"/>
</dbReference>
<dbReference type="FunFam" id="3.40.50.300:FF:000996">
    <property type="entry name" value="Cytoplasmic dynein heavy chain"/>
    <property type="match status" value="1"/>
</dbReference>
<dbReference type="SMART" id="SM00382">
    <property type="entry name" value="AAA"/>
    <property type="match status" value="2"/>
</dbReference>
<dbReference type="Pfam" id="PF18198">
    <property type="entry name" value="AAA_lid_11"/>
    <property type="match status" value="1"/>
</dbReference>
<dbReference type="GO" id="GO:0005938">
    <property type="term" value="C:cell cortex"/>
    <property type="evidence" value="ECO:0007669"/>
    <property type="project" value="UniProtKB-ARBA"/>
</dbReference>
<evidence type="ECO:0000256" key="12">
    <source>
        <dbReference type="ARBA" id="ARBA00023175"/>
    </source>
</evidence>
<keyword evidence="6" id="KW-0493">Microtubule</keyword>
<dbReference type="GO" id="GO:0005868">
    <property type="term" value="C:cytoplasmic dynein complex"/>
    <property type="evidence" value="ECO:0007669"/>
    <property type="project" value="UniProtKB-ARBA"/>
</dbReference>
<keyword evidence="13" id="KW-0206">Cytoskeleton</keyword>
<dbReference type="InterPro" id="IPR042228">
    <property type="entry name" value="Dynein_linker_3"/>
</dbReference>
<dbReference type="Pfam" id="PF12777">
    <property type="entry name" value="MT"/>
    <property type="match status" value="1"/>
</dbReference>
<keyword evidence="12" id="KW-0505">Motor protein</keyword>
<keyword evidence="11 16" id="KW-0175">Coiled coil</keyword>
<evidence type="ECO:0000256" key="2">
    <source>
        <dbReference type="ARBA" id="ARBA00008887"/>
    </source>
</evidence>
<dbReference type="Pfam" id="PF12781">
    <property type="entry name" value="AAA_9"/>
    <property type="match status" value="1"/>
</dbReference>
<dbReference type="Gene3D" id="3.40.50.300">
    <property type="entry name" value="P-loop containing nucleotide triphosphate hydrolases"/>
    <property type="match status" value="5"/>
</dbReference>
<comment type="subcellular location">
    <subcellularLocation>
        <location evidence="1">Cytoplasm</location>
        <location evidence="1">Cytoskeleton</location>
    </subcellularLocation>
</comment>
<evidence type="ECO:0000256" key="4">
    <source>
        <dbReference type="ARBA" id="ARBA00022459"/>
    </source>
</evidence>
<dbReference type="EMBL" id="CP059267">
    <property type="protein sequence ID" value="QLQ78573.1"/>
    <property type="molecule type" value="Genomic_DNA"/>
</dbReference>
<dbReference type="Gene3D" id="1.10.8.710">
    <property type="match status" value="1"/>
</dbReference>
<evidence type="ECO:0000256" key="13">
    <source>
        <dbReference type="ARBA" id="ARBA00023212"/>
    </source>
</evidence>
<dbReference type="InterPro" id="IPR024317">
    <property type="entry name" value="Dynein_heavy_chain_D4_dom"/>
</dbReference>
<keyword evidence="19" id="KW-1185">Reference proteome</keyword>
<evidence type="ECO:0000256" key="10">
    <source>
        <dbReference type="ARBA" id="ARBA00023017"/>
    </source>
</evidence>
<dbReference type="Gene3D" id="1.10.8.720">
    <property type="entry name" value="Region D6 of dynein motor"/>
    <property type="match status" value="1"/>
</dbReference>
<dbReference type="GO" id="GO:1902850">
    <property type="term" value="P:microtubule cytoskeleton organization involved in mitosis"/>
    <property type="evidence" value="ECO:0007669"/>
    <property type="project" value="UniProtKB-ARBA"/>
</dbReference>
<dbReference type="InterPro" id="IPR043157">
    <property type="entry name" value="Dynein_AAA1S"/>
</dbReference>
<dbReference type="Gene3D" id="1.20.920.30">
    <property type="match status" value="1"/>
</dbReference>
<keyword evidence="4" id="KW-0415">Karyogamy</keyword>
<keyword evidence="10" id="KW-0243">Dynein</keyword>
<evidence type="ECO:0000256" key="15">
    <source>
        <dbReference type="ARBA" id="ARBA00053342"/>
    </source>
</evidence>
<evidence type="ECO:0000256" key="9">
    <source>
        <dbReference type="ARBA" id="ARBA00022840"/>
    </source>
</evidence>
<comment type="similarity">
    <text evidence="2">Belongs to the dynein heavy chain family.</text>
</comment>
<dbReference type="Gene3D" id="1.20.140.100">
    <property type="entry name" value="Dynein heavy chain, N-terminal domain 2"/>
    <property type="match status" value="1"/>
</dbReference>
<evidence type="ECO:0000259" key="17">
    <source>
        <dbReference type="SMART" id="SM00382"/>
    </source>
</evidence>
<keyword evidence="7" id="KW-0677">Repeat</keyword>
<dbReference type="GO" id="GO:0051959">
    <property type="term" value="F:dynein light intermediate chain binding"/>
    <property type="evidence" value="ECO:0007669"/>
    <property type="project" value="InterPro"/>
</dbReference>
<dbReference type="InterPro" id="IPR013602">
    <property type="entry name" value="Dynein_heavy_linker"/>
</dbReference>
<dbReference type="GO" id="GO:0005816">
    <property type="term" value="C:spindle pole body"/>
    <property type="evidence" value="ECO:0007669"/>
    <property type="project" value="UniProtKB-ARBA"/>
</dbReference>